<comment type="caution">
    <text evidence="2">The sequence shown here is derived from an EMBL/GenBank/DDBJ whole genome shotgun (WGS) entry which is preliminary data.</text>
</comment>
<evidence type="ECO:0000313" key="2">
    <source>
        <dbReference type="EMBL" id="KAJ7654849.1"/>
    </source>
</evidence>
<dbReference type="EMBL" id="JARKIE010000316">
    <property type="protein sequence ID" value="KAJ7654849.1"/>
    <property type="molecule type" value="Genomic_DNA"/>
</dbReference>
<dbReference type="AlphaFoldDB" id="A0AAD7G4C2"/>
<dbReference type="Gene3D" id="2.60.120.260">
    <property type="entry name" value="Galactose-binding domain-like"/>
    <property type="match status" value="1"/>
</dbReference>
<proteinExistence type="predicted"/>
<feature type="chain" id="PRO_5042017324" evidence="1">
    <location>
        <begin position="24"/>
        <end position="226"/>
    </location>
</feature>
<accession>A0AAD7G4C2</accession>
<feature type="signal peptide" evidence="1">
    <location>
        <begin position="1"/>
        <end position="23"/>
    </location>
</feature>
<gene>
    <name evidence="2" type="ORF">B0H17DRAFT_1146594</name>
</gene>
<keyword evidence="1" id="KW-0732">Signal</keyword>
<organism evidence="2 3">
    <name type="scientific">Mycena rosella</name>
    <name type="common">Pink bonnet</name>
    <name type="synonym">Agaricus rosellus</name>
    <dbReference type="NCBI Taxonomy" id="1033263"/>
    <lineage>
        <taxon>Eukaryota</taxon>
        <taxon>Fungi</taxon>
        <taxon>Dikarya</taxon>
        <taxon>Basidiomycota</taxon>
        <taxon>Agaricomycotina</taxon>
        <taxon>Agaricomycetes</taxon>
        <taxon>Agaricomycetidae</taxon>
        <taxon>Agaricales</taxon>
        <taxon>Marasmiineae</taxon>
        <taxon>Mycenaceae</taxon>
        <taxon>Mycena</taxon>
    </lineage>
</organism>
<evidence type="ECO:0000256" key="1">
    <source>
        <dbReference type="SAM" id="SignalP"/>
    </source>
</evidence>
<evidence type="ECO:0000313" key="3">
    <source>
        <dbReference type="Proteomes" id="UP001221757"/>
    </source>
</evidence>
<keyword evidence="3" id="KW-1185">Reference proteome</keyword>
<dbReference type="Proteomes" id="UP001221757">
    <property type="component" value="Unassembled WGS sequence"/>
</dbReference>
<protein>
    <submittedName>
        <fullName evidence="2">Uncharacterized protein</fullName>
    </submittedName>
</protein>
<sequence length="226" mass="23854">MSLLRALITAVIVSTLLAADANAVNITTQDVTARQSTTWSQASWIWPNSYSQTSKDAPIGVVVLRRTFQPLIVLPLVNLKIAITADNAYYLYVNGKLAGSGLDWTSPGGWTVNNVTGNVPIAVAIVAVNYGEPTNMQTGERGPAGVLATFTFTGNNGFDTYEYVTDGSWRGAWFIPDGSASSATPNFIDPSYIDSGTPWAGATVIGAYGIGPWGTLPEPTASSLQS</sequence>
<name>A0AAD7G4C2_MYCRO</name>
<reference evidence="2" key="1">
    <citation type="submission" date="2023-03" db="EMBL/GenBank/DDBJ databases">
        <title>Massive genome expansion in bonnet fungi (Mycena s.s.) driven by repeated elements and novel gene families across ecological guilds.</title>
        <authorList>
            <consortium name="Lawrence Berkeley National Laboratory"/>
            <person name="Harder C.B."/>
            <person name="Miyauchi S."/>
            <person name="Viragh M."/>
            <person name="Kuo A."/>
            <person name="Thoen E."/>
            <person name="Andreopoulos B."/>
            <person name="Lu D."/>
            <person name="Skrede I."/>
            <person name="Drula E."/>
            <person name="Henrissat B."/>
            <person name="Morin E."/>
            <person name="Kohler A."/>
            <person name="Barry K."/>
            <person name="LaButti K."/>
            <person name="Morin E."/>
            <person name="Salamov A."/>
            <person name="Lipzen A."/>
            <person name="Mereny Z."/>
            <person name="Hegedus B."/>
            <person name="Baldrian P."/>
            <person name="Stursova M."/>
            <person name="Weitz H."/>
            <person name="Taylor A."/>
            <person name="Grigoriev I.V."/>
            <person name="Nagy L.G."/>
            <person name="Martin F."/>
            <person name="Kauserud H."/>
        </authorList>
    </citation>
    <scope>NUCLEOTIDE SEQUENCE</scope>
    <source>
        <strain evidence="2">CBHHK067</strain>
    </source>
</reference>